<protein>
    <submittedName>
        <fullName evidence="1">Uncharacterized protein</fullName>
    </submittedName>
</protein>
<evidence type="ECO:0000313" key="2">
    <source>
        <dbReference type="Proteomes" id="UP000017836"/>
    </source>
</evidence>
<reference evidence="2" key="1">
    <citation type="journal article" date="2013" name="Science">
        <title>The Amborella genome and the evolution of flowering plants.</title>
        <authorList>
            <consortium name="Amborella Genome Project"/>
        </authorList>
    </citation>
    <scope>NUCLEOTIDE SEQUENCE [LARGE SCALE GENOMIC DNA]</scope>
</reference>
<dbReference type="Gramene" id="ERM94992">
    <property type="protein sequence ID" value="ERM94992"/>
    <property type="gene ID" value="AMTR_s00009p00228940"/>
</dbReference>
<dbReference type="Proteomes" id="UP000017836">
    <property type="component" value="Unassembled WGS sequence"/>
</dbReference>
<accession>W1NGR1</accession>
<sequence>MSYVGESVPRLGGHDQLWWPPSLRDHPIYHFPWGVTLSQELPFIYMGYGQGSKLCSN</sequence>
<gene>
    <name evidence="1" type="ORF">AMTR_s00009p00228940</name>
</gene>
<organism evidence="1 2">
    <name type="scientific">Amborella trichopoda</name>
    <dbReference type="NCBI Taxonomy" id="13333"/>
    <lineage>
        <taxon>Eukaryota</taxon>
        <taxon>Viridiplantae</taxon>
        <taxon>Streptophyta</taxon>
        <taxon>Embryophyta</taxon>
        <taxon>Tracheophyta</taxon>
        <taxon>Spermatophyta</taxon>
        <taxon>Magnoliopsida</taxon>
        <taxon>Amborellales</taxon>
        <taxon>Amborellaceae</taxon>
        <taxon>Amborella</taxon>
    </lineage>
</organism>
<proteinExistence type="predicted"/>
<dbReference type="HOGENOM" id="CLU_2999141_0_0_1"/>
<name>W1NGR1_AMBTC</name>
<dbReference type="AlphaFoldDB" id="W1NGR1"/>
<dbReference type="EMBL" id="KI397501">
    <property type="protein sequence ID" value="ERM94992.1"/>
    <property type="molecule type" value="Genomic_DNA"/>
</dbReference>
<keyword evidence="2" id="KW-1185">Reference proteome</keyword>
<evidence type="ECO:0000313" key="1">
    <source>
        <dbReference type="EMBL" id="ERM94992.1"/>
    </source>
</evidence>